<dbReference type="SUPFAM" id="SSF75500">
    <property type="entry name" value="Putative transcriptional regulator TM1602, C-terminal domain"/>
    <property type="match status" value="1"/>
</dbReference>
<dbReference type="InterPro" id="IPR036390">
    <property type="entry name" value="WH_DNA-bd_sf"/>
</dbReference>
<dbReference type="PANTHER" id="PTHR40068">
    <property type="entry name" value="TRANSCRIPTION REPRESSOR NIAR-RELATED"/>
    <property type="match status" value="1"/>
</dbReference>
<dbReference type="Proteomes" id="UP001597218">
    <property type="component" value="Unassembled WGS sequence"/>
</dbReference>
<keyword evidence="4" id="KW-1185">Reference proteome</keyword>
<dbReference type="InterPro" id="IPR013196">
    <property type="entry name" value="HTH_11"/>
</dbReference>
<protein>
    <submittedName>
        <fullName evidence="3">Transcription repressor NadR</fullName>
    </submittedName>
</protein>
<dbReference type="EMBL" id="JBHUGI010000024">
    <property type="protein sequence ID" value="MFD1928193.1"/>
    <property type="molecule type" value="Genomic_DNA"/>
</dbReference>
<sequence>MSGNKKILGDDRHLFIVSTLKNSNIPISGRELGLLTNVSRQIIVGDINLLKAKGEPIMATSRGYLYMHPMIEPKRIEKIIVCNHSPEQTEEELMMLVDYGITVKDVKVEHPVYGDLTASVMVSNRSEVVDFIKNIHQTNATFLLELTDGIHSHTIIADSEQQIESAENALRDAKILVE</sequence>
<name>A0ABW4SFA3_9BACL</name>
<reference evidence="4" key="1">
    <citation type="journal article" date="2019" name="Int. J. Syst. Evol. Microbiol.">
        <title>The Global Catalogue of Microorganisms (GCM) 10K type strain sequencing project: providing services to taxonomists for standard genome sequencing and annotation.</title>
        <authorList>
            <consortium name="The Broad Institute Genomics Platform"/>
            <consortium name="The Broad Institute Genome Sequencing Center for Infectious Disease"/>
            <person name="Wu L."/>
            <person name="Ma J."/>
        </authorList>
    </citation>
    <scope>NUCLEOTIDE SEQUENCE [LARGE SCALE GENOMIC DNA]</scope>
    <source>
        <strain evidence="4">CGMCC 4.7177</strain>
    </source>
</reference>
<organism evidence="3 4">
    <name type="scientific">Sporosarcina siberiensis</name>
    <dbReference type="NCBI Taxonomy" id="1365606"/>
    <lineage>
        <taxon>Bacteria</taxon>
        <taxon>Bacillati</taxon>
        <taxon>Bacillota</taxon>
        <taxon>Bacilli</taxon>
        <taxon>Bacillales</taxon>
        <taxon>Caryophanaceae</taxon>
        <taxon>Sporosarcina</taxon>
    </lineage>
</organism>
<feature type="domain" description="Helix-turn-helix type 11" evidence="2">
    <location>
        <begin position="12"/>
        <end position="64"/>
    </location>
</feature>
<comment type="caution">
    <text evidence="3">The sequence shown here is derived from an EMBL/GenBank/DDBJ whole genome shotgun (WGS) entry which is preliminary data.</text>
</comment>
<dbReference type="SUPFAM" id="SSF46785">
    <property type="entry name" value="Winged helix' DNA-binding domain"/>
    <property type="match status" value="1"/>
</dbReference>
<evidence type="ECO:0000259" key="2">
    <source>
        <dbReference type="Pfam" id="PF08279"/>
    </source>
</evidence>
<evidence type="ECO:0000313" key="4">
    <source>
        <dbReference type="Proteomes" id="UP001597218"/>
    </source>
</evidence>
<dbReference type="RefSeq" id="WP_381537316.1">
    <property type="nucleotide sequence ID" value="NZ_JBHUGI010000024.1"/>
</dbReference>
<dbReference type="Pfam" id="PF08279">
    <property type="entry name" value="HTH_11"/>
    <property type="match status" value="1"/>
</dbReference>
<dbReference type="Gene3D" id="3.30.1340.20">
    <property type="entry name" value="3H domain"/>
    <property type="match status" value="1"/>
</dbReference>
<dbReference type="Gene3D" id="1.10.10.10">
    <property type="entry name" value="Winged helix-like DNA-binding domain superfamily/Winged helix DNA-binding domain"/>
    <property type="match status" value="1"/>
</dbReference>
<dbReference type="InterPro" id="IPR004173">
    <property type="entry name" value="3H_domain"/>
</dbReference>
<proteinExistence type="predicted"/>
<dbReference type="InterPro" id="IPR036388">
    <property type="entry name" value="WH-like_DNA-bd_sf"/>
</dbReference>
<dbReference type="PANTHER" id="PTHR40068:SF1">
    <property type="entry name" value="TRANSCRIPTION REPRESSOR NIAR-RELATED"/>
    <property type="match status" value="1"/>
</dbReference>
<dbReference type="InterPro" id="IPR035922">
    <property type="entry name" value="3H_dom_sf"/>
</dbReference>
<feature type="domain" description="3H" evidence="1">
    <location>
        <begin position="80"/>
        <end position="176"/>
    </location>
</feature>
<gene>
    <name evidence="3" type="ORF">ACFSFY_08990</name>
</gene>
<dbReference type="InterPro" id="IPR026043">
    <property type="entry name" value="NadR"/>
</dbReference>
<dbReference type="Pfam" id="PF02829">
    <property type="entry name" value="3H"/>
    <property type="match status" value="1"/>
</dbReference>
<dbReference type="PIRSF" id="PIRSF037847">
    <property type="entry name" value="NiaR"/>
    <property type="match status" value="1"/>
</dbReference>
<evidence type="ECO:0000313" key="3">
    <source>
        <dbReference type="EMBL" id="MFD1928193.1"/>
    </source>
</evidence>
<accession>A0ABW4SFA3</accession>
<evidence type="ECO:0000259" key="1">
    <source>
        <dbReference type="Pfam" id="PF02829"/>
    </source>
</evidence>